<proteinExistence type="predicted"/>
<dbReference type="AlphaFoldDB" id="A0A252ABY9"/>
<protein>
    <submittedName>
        <fullName evidence="1">Uncharacterized protein</fullName>
    </submittedName>
</protein>
<name>A0A252ABY9_9PROT</name>
<accession>A0A252ABY9</accession>
<evidence type="ECO:0000313" key="1">
    <source>
        <dbReference type="EMBL" id="OUI87089.1"/>
    </source>
</evidence>
<dbReference type="Proteomes" id="UP000194565">
    <property type="component" value="Unassembled WGS sequence"/>
</dbReference>
<reference evidence="1 2" key="1">
    <citation type="submission" date="2014-06" db="EMBL/GenBank/DDBJ databases">
        <authorList>
            <person name="Ju J."/>
            <person name="Zhang J."/>
        </authorList>
    </citation>
    <scope>NUCLEOTIDE SEQUENCE [LARGE SCALE GENOMIC DNA]</scope>
    <source>
        <strain evidence="1">DmW_042</strain>
    </source>
</reference>
<evidence type="ECO:0000313" key="2">
    <source>
        <dbReference type="Proteomes" id="UP000194565"/>
    </source>
</evidence>
<dbReference type="EMBL" id="JOMM01000012">
    <property type="protein sequence ID" value="OUI87089.1"/>
    <property type="molecule type" value="Genomic_DNA"/>
</dbReference>
<organism evidence="1 2">
    <name type="scientific">Acetobacter tropicalis</name>
    <dbReference type="NCBI Taxonomy" id="104102"/>
    <lineage>
        <taxon>Bacteria</taxon>
        <taxon>Pseudomonadati</taxon>
        <taxon>Pseudomonadota</taxon>
        <taxon>Alphaproteobacteria</taxon>
        <taxon>Acetobacterales</taxon>
        <taxon>Acetobacteraceae</taxon>
        <taxon>Acetobacter</taxon>
    </lineage>
</organism>
<comment type="caution">
    <text evidence="1">The sequence shown here is derived from an EMBL/GenBank/DDBJ whole genome shotgun (WGS) entry which is preliminary data.</text>
</comment>
<gene>
    <name evidence="1" type="ORF">HC62_01390</name>
</gene>
<sequence>MLICLVSGFLAYSVPALAWLTAGMWFSLSIAMFEAKYGRCRSGHLRATRMDHRQQSPCAEILYKEMLPERLKTDA</sequence>